<dbReference type="EMBL" id="CP071249">
    <property type="protein sequence ID" value="UUF05722.1"/>
    <property type="molecule type" value="Genomic_DNA"/>
</dbReference>
<protein>
    <submittedName>
        <fullName evidence="4">tRNA 2-thiocytidine(32) synthetase TtcA</fullName>
    </submittedName>
</protein>
<dbReference type="PANTHER" id="PTHR43686">
    <property type="entry name" value="SULFURTRANSFERASE-RELATED"/>
    <property type="match status" value="1"/>
</dbReference>
<proteinExistence type="predicted"/>
<evidence type="ECO:0000313" key="3">
    <source>
        <dbReference type="EMBL" id="UUF05722.1"/>
    </source>
</evidence>
<name>A0A9Q9FGZ1_9FIRM</name>
<gene>
    <name evidence="3" type="ORF">J0J69_11810</name>
    <name evidence="4" type="ORF">J0J70_02120</name>
</gene>
<evidence type="ECO:0000313" key="6">
    <source>
        <dbReference type="Proteomes" id="UP001058072"/>
    </source>
</evidence>
<dbReference type="PANTHER" id="PTHR43686:SF1">
    <property type="entry name" value="AMINOTRAN_5 DOMAIN-CONTAINING PROTEIN"/>
    <property type="match status" value="1"/>
</dbReference>
<dbReference type="GO" id="GO:0008033">
    <property type="term" value="P:tRNA processing"/>
    <property type="evidence" value="ECO:0007669"/>
    <property type="project" value="InterPro"/>
</dbReference>
<organism evidence="4 6">
    <name type="scientific">Turicibacter bilis</name>
    <dbReference type="NCBI Taxonomy" id="2735723"/>
    <lineage>
        <taxon>Bacteria</taxon>
        <taxon>Bacillati</taxon>
        <taxon>Bacillota</taxon>
        <taxon>Erysipelotrichia</taxon>
        <taxon>Erysipelotrichales</taxon>
        <taxon>Turicibacteraceae</taxon>
        <taxon>Turicibacter</taxon>
    </lineage>
</organism>
<dbReference type="Gene3D" id="3.40.50.620">
    <property type="entry name" value="HUPs"/>
    <property type="match status" value="1"/>
</dbReference>
<dbReference type="SUPFAM" id="SSF52402">
    <property type="entry name" value="Adenine nucleotide alpha hydrolases-like"/>
    <property type="match status" value="1"/>
</dbReference>
<dbReference type="Pfam" id="PF01171">
    <property type="entry name" value="ATP_bind_3"/>
    <property type="match status" value="1"/>
</dbReference>
<dbReference type="InterPro" id="IPR011063">
    <property type="entry name" value="TilS/TtcA_N"/>
</dbReference>
<dbReference type="InterPro" id="IPR035107">
    <property type="entry name" value="tRNA_thiolation_TtcA_Ctu1"/>
</dbReference>
<evidence type="ECO:0000259" key="2">
    <source>
        <dbReference type="Pfam" id="PF01171"/>
    </source>
</evidence>
<dbReference type="CDD" id="cd24138">
    <property type="entry name" value="TtcA-like"/>
    <property type="match status" value="1"/>
</dbReference>
<dbReference type="AlphaFoldDB" id="A0A9Q9FGZ1"/>
<evidence type="ECO:0000313" key="5">
    <source>
        <dbReference type="Proteomes" id="UP001058016"/>
    </source>
</evidence>
<evidence type="ECO:0000256" key="1">
    <source>
        <dbReference type="ARBA" id="ARBA00022679"/>
    </source>
</evidence>
<dbReference type="Proteomes" id="UP001058016">
    <property type="component" value="Chromosome"/>
</dbReference>
<dbReference type="PIRSF" id="PIRSF004976">
    <property type="entry name" value="ATPase_YdaO"/>
    <property type="match status" value="1"/>
</dbReference>
<accession>A0A9Q9FGZ1</accession>
<feature type="domain" description="tRNA(Ile)-lysidine/2-thiocytidine synthase N-terminal" evidence="2">
    <location>
        <begin position="23"/>
        <end position="186"/>
    </location>
</feature>
<evidence type="ECO:0000313" key="4">
    <source>
        <dbReference type="EMBL" id="UUF08830.1"/>
    </source>
</evidence>
<keyword evidence="1" id="KW-0808">Transferase</keyword>
<reference evidence="4 5" key="1">
    <citation type="submission" date="2021-03" db="EMBL/GenBank/DDBJ databases">
        <title>Comparative Genomics and Metabolomics in the genus Turicibacter.</title>
        <authorList>
            <person name="Maki J."/>
            <person name="Looft T."/>
        </authorList>
    </citation>
    <scope>NUCLEOTIDE SEQUENCE</scope>
    <source>
        <strain evidence="4">ISU324</strain>
        <strain evidence="3 5">MMM721</strain>
    </source>
</reference>
<dbReference type="EMBL" id="CP071250">
    <property type="protein sequence ID" value="UUF08830.1"/>
    <property type="molecule type" value="Genomic_DNA"/>
</dbReference>
<keyword evidence="5" id="KW-1185">Reference proteome</keyword>
<dbReference type="Proteomes" id="UP001058072">
    <property type="component" value="Chromosome"/>
</dbReference>
<sequence length="243" mass="27351">MKKILGCIRKADRDFSLIEDGDKIAVGVSGGKDSMALLYALHLYQKFAPVKFELVGITLKLGFPGMDFNPVVEFCEKHGIEYHLVDTEVYEILKLNGTPDGKIPCSLCSKFKKAILIKKGTELGCNKISMAHHADDAVETLVMNTIYNGFLSTFKPKMYLDRTDVTFIRPLVYCYEDDIIAAANRHVPIVPSTCPMDKHTSREDVKQLLKKLYAEFPMAKQNMLNALSNGDRVSLFNDFNDKE</sequence>
<dbReference type="RefSeq" id="WP_055244868.1">
    <property type="nucleotide sequence ID" value="NZ_CP071249.1"/>
</dbReference>
<dbReference type="InterPro" id="IPR014729">
    <property type="entry name" value="Rossmann-like_a/b/a_fold"/>
</dbReference>
<dbReference type="GO" id="GO:0016740">
    <property type="term" value="F:transferase activity"/>
    <property type="evidence" value="ECO:0007669"/>
    <property type="project" value="UniProtKB-KW"/>
</dbReference>